<name>A0ACB9MQB2_9MYRT</name>
<evidence type="ECO:0000313" key="2">
    <source>
        <dbReference type="Proteomes" id="UP001057402"/>
    </source>
</evidence>
<accession>A0ACB9MQB2</accession>
<dbReference type="Proteomes" id="UP001057402">
    <property type="component" value="Chromosome 9"/>
</dbReference>
<sequence length="93" mass="10754">MDFEFFGFYVDEIHIRVFENKTASDGVAYPVQPTYMYIQASLWNGDSWATDGGRTKANWSHAPYEVRFRGFGIDSCRTSNISNCSSLDYWWDG</sequence>
<dbReference type="EMBL" id="CM042888">
    <property type="protein sequence ID" value="KAI4326377.1"/>
    <property type="molecule type" value="Genomic_DNA"/>
</dbReference>
<keyword evidence="2" id="KW-1185">Reference proteome</keyword>
<comment type="caution">
    <text evidence="1">The sequence shown here is derived from an EMBL/GenBank/DDBJ whole genome shotgun (WGS) entry which is preliminary data.</text>
</comment>
<protein>
    <submittedName>
        <fullName evidence="1">Uncharacterized protein</fullName>
    </submittedName>
</protein>
<evidence type="ECO:0000313" key="1">
    <source>
        <dbReference type="EMBL" id="KAI4326377.1"/>
    </source>
</evidence>
<reference evidence="2" key="1">
    <citation type="journal article" date="2023" name="Front. Plant Sci.">
        <title>Chromosomal-level genome assembly of Melastoma candidum provides insights into trichome evolution.</title>
        <authorList>
            <person name="Zhong Y."/>
            <person name="Wu W."/>
            <person name="Sun C."/>
            <person name="Zou P."/>
            <person name="Liu Y."/>
            <person name="Dai S."/>
            <person name="Zhou R."/>
        </authorList>
    </citation>
    <scope>NUCLEOTIDE SEQUENCE [LARGE SCALE GENOMIC DNA]</scope>
</reference>
<gene>
    <name evidence="1" type="ORF">MLD38_031699</name>
</gene>
<proteinExistence type="predicted"/>
<organism evidence="1 2">
    <name type="scientific">Melastoma candidum</name>
    <dbReference type="NCBI Taxonomy" id="119954"/>
    <lineage>
        <taxon>Eukaryota</taxon>
        <taxon>Viridiplantae</taxon>
        <taxon>Streptophyta</taxon>
        <taxon>Embryophyta</taxon>
        <taxon>Tracheophyta</taxon>
        <taxon>Spermatophyta</taxon>
        <taxon>Magnoliopsida</taxon>
        <taxon>eudicotyledons</taxon>
        <taxon>Gunneridae</taxon>
        <taxon>Pentapetalae</taxon>
        <taxon>rosids</taxon>
        <taxon>malvids</taxon>
        <taxon>Myrtales</taxon>
        <taxon>Melastomataceae</taxon>
        <taxon>Melastomatoideae</taxon>
        <taxon>Melastomateae</taxon>
        <taxon>Melastoma</taxon>
    </lineage>
</organism>